<dbReference type="NCBIfam" id="NF038076">
    <property type="entry name" value="fam_STM4015"/>
    <property type="match status" value="1"/>
</dbReference>
<organism evidence="1 2">
    <name type="scientific">Catenulispora acidiphila (strain DSM 44928 / JCM 14897 / NBRC 102108 / NRRL B-24433 / ID139908)</name>
    <dbReference type="NCBI Taxonomy" id="479433"/>
    <lineage>
        <taxon>Bacteria</taxon>
        <taxon>Bacillati</taxon>
        <taxon>Actinomycetota</taxon>
        <taxon>Actinomycetes</taxon>
        <taxon>Catenulisporales</taxon>
        <taxon>Catenulisporaceae</taxon>
        <taxon>Catenulispora</taxon>
    </lineage>
</organism>
<name>C7Q5Z8_CATAD</name>
<dbReference type="InterPro" id="IPR047722">
    <property type="entry name" value="STM4015-like"/>
</dbReference>
<dbReference type="AlphaFoldDB" id="C7Q5Z8"/>
<dbReference type="HOGENOM" id="CLU_054192_0_0_11"/>
<keyword evidence="2" id="KW-1185">Reference proteome</keyword>
<dbReference type="SUPFAM" id="SSF52047">
    <property type="entry name" value="RNI-like"/>
    <property type="match status" value="1"/>
</dbReference>
<dbReference type="OrthoDB" id="9781345at2"/>
<reference evidence="1 2" key="1">
    <citation type="journal article" date="2009" name="Stand. Genomic Sci.">
        <title>Complete genome sequence of Catenulispora acidiphila type strain (ID 139908).</title>
        <authorList>
            <person name="Copeland A."/>
            <person name="Lapidus A."/>
            <person name="Glavina Del Rio T."/>
            <person name="Nolan M."/>
            <person name="Lucas S."/>
            <person name="Chen F."/>
            <person name="Tice H."/>
            <person name="Cheng J.F."/>
            <person name="Bruce D."/>
            <person name="Goodwin L."/>
            <person name="Pitluck S."/>
            <person name="Mikhailova N."/>
            <person name="Pati A."/>
            <person name="Ivanova N."/>
            <person name="Mavromatis K."/>
            <person name="Chen A."/>
            <person name="Palaniappan K."/>
            <person name="Chain P."/>
            <person name="Land M."/>
            <person name="Hauser L."/>
            <person name="Chang Y.J."/>
            <person name="Jeffries C.D."/>
            <person name="Chertkov O."/>
            <person name="Brettin T."/>
            <person name="Detter J.C."/>
            <person name="Han C."/>
            <person name="Ali Z."/>
            <person name="Tindall B.J."/>
            <person name="Goker M."/>
            <person name="Bristow J."/>
            <person name="Eisen J.A."/>
            <person name="Markowitz V."/>
            <person name="Hugenholtz P."/>
            <person name="Kyrpides N.C."/>
            <person name="Klenk H.P."/>
        </authorList>
    </citation>
    <scope>NUCLEOTIDE SEQUENCE [LARGE SCALE GENOMIC DNA]</scope>
    <source>
        <strain evidence="2">DSM 44928 / JCM 14897 / NBRC 102108 / NRRL B-24433 / ID139908</strain>
    </source>
</reference>
<dbReference type="KEGG" id="cai:Caci_1170"/>
<evidence type="ECO:0000313" key="2">
    <source>
        <dbReference type="Proteomes" id="UP000000851"/>
    </source>
</evidence>
<dbReference type="InParanoid" id="C7Q5Z8"/>
<proteinExistence type="predicted"/>
<dbReference type="Proteomes" id="UP000000851">
    <property type="component" value="Chromosome"/>
</dbReference>
<dbReference type="EMBL" id="CP001700">
    <property type="protein sequence ID" value="ACU70095.1"/>
    <property type="molecule type" value="Genomic_DNA"/>
</dbReference>
<sequence>MSFYEHITEFAGRPVVDFPADPALPTPAEAADPGAVAWRLDCNKDGEYFDLDFPDLLAAFLERVPSTCVEALVTGQWLEWGEDDCTVVRDLVAVADRLPALRALFFNDLIDEQSQPSWIYVPQVGPLLDAFPNLAELWVRGTPEGMVSAEGINPLIPATKHAALRKLVFQSGGLPASTVRAVAECEFPELTHLEIYLGDPNYGGDATVADLAPLLEAGRFPRLRHLGLKDSTIQDAVAAAVAQAPVVAQLETLDLSLGTLGDEGAAALLAGQPLDHLRRLDLSHHYLSPQMQSRVRQAWPTVEIDLSDAQREDRWGRYIAVAE</sequence>
<accession>C7Q5Z8</accession>
<evidence type="ECO:0008006" key="3">
    <source>
        <dbReference type="Google" id="ProtNLM"/>
    </source>
</evidence>
<dbReference type="RefSeq" id="WP_012785389.1">
    <property type="nucleotide sequence ID" value="NC_013131.1"/>
</dbReference>
<protein>
    <recommendedName>
        <fullName evidence="3">Cytoplasmic protein</fullName>
    </recommendedName>
</protein>
<gene>
    <name evidence="1" type="ordered locus">Caci_1170</name>
</gene>
<dbReference type="STRING" id="479433.Caci_1170"/>
<evidence type="ECO:0000313" key="1">
    <source>
        <dbReference type="EMBL" id="ACU70095.1"/>
    </source>
</evidence>
<dbReference type="eggNOG" id="COG4886">
    <property type="taxonomic scope" value="Bacteria"/>
</dbReference>
<dbReference type="InterPro" id="IPR032675">
    <property type="entry name" value="LRR_dom_sf"/>
</dbReference>
<dbReference type="Gene3D" id="3.80.10.10">
    <property type="entry name" value="Ribonuclease Inhibitor"/>
    <property type="match status" value="1"/>
</dbReference>